<evidence type="ECO:0000256" key="2">
    <source>
        <dbReference type="ARBA" id="ARBA00022898"/>
    </source>
</evidence>
<dbReference type="PANTHER" id="PTHR46577:SF1">
    <property type="entry name" value="HTH-TYPE TRANSCRIPTIONAL REGULATORY PROTEIN GABR"/>
    <property type="match status" value="1"/>
</dbReference>
<dbReference type="InterPro" id="IPR015421">
    <property type="entry name" value="PyrdxlP-dep_Trfase_major"/>
</dbReference>
<dbReference type="InterPro" id="IPR051446">
    <property type="entry name" value="HTH_trans_reg/aminotransferase"/>
</dbReference>
<dbReference type="SUPFAM" id="SSF53383">
    <property type="entry name" value="PLP-dependent transferases"/>
    <property type="match status" value="1"/>
</dbReference>
<evidence type="ECO:0000256" key="4">
    <source>
        <dbReference type="ARBA" id="ARBA00023125"/>
    </source>
</evidence>
<protein>
    <submittedName>
        <fullName evidence="7">PLP-dependent aminotransferase family protein</fullName>
    </submittedName>
</protein>
<organism evidence="7 8">
    <name type="scientific">Streptodolium elevatio</name>
    <dbReference type="NCBI Taxonomy" id="3157996"/>
    <lineage>
        <taxon>Bacteria</taxon>
        <taxon>Bacillati</taxon>
        <taxon>Actinomycetota</taxon>
        <taxon>Actinomycetes</taxon>
        <taxon>Kitasatosporales</taxon>
        <taxon>Streptomycetaceae</taxon>
        <taxon>Streptodolium</taxon>
    </lineage>
</organism>
<keyword evidence="7" id="KW-0032">Aminotransferase</keyword>
<evidence type="ECO:0000313" key="8">
    <source>
        <dbReference type="Proteomes" id="UP001551482"/>
    </source>
</evidence>
<dbReference type="SMART" id="SM00345">
    <property type="entry name" value="HTH_GNTR"/>
    <property type="match status" value="1"/>
</dbReference>
<dbReference type="RefSeq" id="WP_358362440.1">
    <property type="nucleotide sequence ID" value="NZ_JBEZFP010000138.1"/>
</dbReference>
<dbReference type="CDD" id="cd07377">
    <property type="entry name" value="WHTH_GntR"/>
    <property type="match status" value="1"/>
</dbReference>
<evidence type="ECO:0000313" key="7">
    <source>
        <dbReference type="EMBL" id="MEU8138765.1"/>
    </source>
</evidence>
<dbReference type="SUPFAM" id="SSF46785">
    <property type="entry name" value="Winged helix' DNA-binding domain"/>
    <property type="match status" value="1"/>
</dbReference>
<dbReference type="PROSITE" id="PS50949">
    <property type="entry name" value="HTH_GNTR"/>
    <property type="match status" value="1"/>
</dbReference>
<dbReference type="Pfam" id="PF00392">
    <property type="entry name" value="GntR"/>
    <property type="match status" value="1"/>
</dbReference>
<reference evidence="7 8" key="1">
    <citation type="submission" date="2024-06" db="EMBL/GenBank/DDBJ databases">
        <title>The Natural Products Discovery Center: Release of the First 8490 Sequenced Strains for Exploring Actinobacteria Biosynthetic Diversity.</title>
        <authorList>
            <person name="Kalkreuter E."/>
            <person name="Kautsar S.A."/>
            <person name="Yang D."/>
            <person name="Bader C.D."/>
            <person name="Teijaro C.N."/>
            <person name="Fluegel L."/>
            <person name="Davis C.M."/>
            <person name="Simpson J.R."/>
            <person name="Lauterbach L."/>
            <person name="Steele A.D."/>
            <person name="Gui C."/>
            <person name="Meng S."/>
            <person name="Li G."/>
            <person name="Viehrig K."/>
            <person name="Ye F."/>
            <person name="Su P."/>
            <person name="Kiefer A.F."/>
            <person name="Nichols A."/>
            <person name="Cepeda A.J."/>
            <person name="Yan W."/>
            <person name="Fan B."/>
            <person name="Jiang Y."/>
            <person name="Adhikari A."/>
            <person name="Zheng C.-J."/>
            <person name="Schuster L."/>
            <person name="Cowan T.M."/>
            <person name="Smanski M.J."/>
            <person name="Chevrette M.G."/>
            <person name="De Carvalho L.P.S."/>
            <person name="Shen B."/>
        </authorList>
    </citation>
    <scope>NUCLEOTIDE SEQUENCE [LARGE SCALE GENOMIC DNA]</scope>
    <source>
        <strain evidence="7 8">NPDC048946</strain>
    </source>
</reference>
<keyword evidence="4" id="KW-0238">DNA-binding</keyword>
<dbReference type="EMBL" id="JBEZFP010000138">
    <property type="protein sequence ID" value="MEU8138765.1"/>
    <property type="molecule type" value="Genomic_DNA"/>
</dbReference>
<dbReference type="InterPro" id="IPR000524">
    <property type="entry name" value="Tscrpt_reg_HTH_GntR"/>
</dbReference>
<evidence type="ECO:0000256" key="3">
    <source>
        <dbReference type="ARBA" id="ARBA00023015"/>
    </source>
</evidence>
<evidence type="ECO:0000256" key="5">
    <source>
        <dbReference type="ARBA" id="ARBA00023163"/>
    </source>
</evidence>
<gene>
    <name evidence="7" type="ORF">AB0C36_35355</name>
</gene>
<keyword evidence="3" id="KW-0805">Transcription regulation</keyword>
<comment type="caution">
    <text evidence="7">The sequence shown here is derived from an EMBL/GenBank/DDBJ whole genome shotgun (WGS) entry which is preliminary data.</text>
</comment>
<comment type="similarity">
    <text evidence="1">In the C-terminal section; belongs to the class-I pyridoxal-phosphate-dependent aminotransferase family.</text>
</comment>
<keyword evidence="8" id="KW-1185">Reference proteome</keyword>
<dbReference type="InterPro" id="IPR036388">
    <property type="entry name" value="WH-like_DNA-bd_sf"/>
</dbReference>
<proteinExistence type="inferred from homology"/>
<dbReference type="PRINTS" id="PR00035">
    <property type="entry name" value="HTHGNTR"/>
</dbReference>
<name>A0ABV3DSM9_9ACTN</name>
<dbReference type="InterPro" id="IPR015424">
    <property type="entry name" value="PyrdxlP-dep_Trfase"/>
</dbReference>
<feature type="domain" description="HTH gntR-type" evidence="6">
    <location>
        <begin position="11"/>
        <end position="78"/>
    </location>
</feature>
<dbReference type="Proteomes" id="UP001551482">
    <property type="component" value="Unassembled WGS sequence"/>
</dbReference>
<dbReference type="CDD" id="cd00609">
    <property type="entry name" value="AAT_like"/>
    <property type="match status" value="1"/>
</dbReference>
<keyword evidence="5" id="KW-0804">Transcription</keyword>
<dbReference type="InterPro" id="IPR036390">
    <property type="entry name" value="WH_DNA-bd_sf"/>
</dbReference>
<dbReference type="GO" id="GO:0008483">
    <property type="term" value="F:transaminase activity"/>
    <property type="evidence" value="ECO:0007669"/>
    <property type="project" value="UniProtKB-KW"/>
</dbReference>
<accession>A0ABV3DSM9</accession>
<evidence type="ECO:0000256" key="1">
    <source>
        <dbReference type="ARBA" id="ARBA00005384"/>
    </source>
</evidence>
<dbReference type="PANTHER" id="PTHR46577">
    <property type="entry name" value="HTH-TYPE TRANSCRIPTIONAL REGULATORY PROTEIN GABR"/>
    <property type="match status" value="1"/>
</dbReference>
<dbReference type="InterPro" id="IPR004839">
    <property type="entry name" value="Aminotransferase_I/II_large"/>
</dbReference>
<dbReference type="Pfam" id="PF00155">
    <property type="entry name" value="Aminotran_1_2"/>
    <property type="match status" value="1"/>
</dbReference>
<keyword evidence="7" id="KW-0808">Transferase</keyword>
<evidence type="ECO:0000259" key="6">
    <source>
        <dbReference type="PROSITE" id="PS50949"/>
    </source>
</evidence>
<dbReference type="Gene3D" id="3.40.640.10">
    <property type="entry name" value="Type I PLP-dependent aspartate aminotransferase-like (Major domain)"/>
    <property type="match status" value="1"/>
</dbReference>
<dbReference type="Gene3D" id="1.10.10.10">
    <property type="entry name" value="Winged helix-like DNA-binding domain superfamily/Winged helix DNA-binding domain"/>
    <property type="match status" value="1"/>
</dbReference>
<sequence length="488" mass="53204">MYLPLDHDSPEPLYRQVRRQLQNAISAGDFGARRLPSSRELAASLGVSRNTVNLAYQELVADGYVTAEPRSGMVVNPELVARLAAADDPGSAPRRPRPAWLRELAARPPRDAYPHIAKPADWQRYRYRFVNGHLPFETFPTAAWLRCLRTALTAEHRAASLQDSQDADDPLLLRALCRDVLPARGIATTPDRVLVTSGSQQGMHLLATALIAPGARVAVEDPGYPDARHILARAGAELVGLPVDHWGVVLDPWPDDIAMAVVTPSHQYPTNATLSAPRRGHLLDLATAHGFPVVEDDYDGELRYVGRSTPALASADPAAVVYLGSFAKFLAPGLRLGYLVGEPELIAYLRDLRRYMVRHPPGHLQRALALLIGSGEYRRWVRTLRSLLRERWLAARQAVDRHLPGWRYDPAAGGVSLWLRAPAGLDTRLLAGRAAAAGVLIETGEASFLCDEGPYDSVRLGFTAVRTADIEPGIAALAAEARALLGGR</sequence>
<keyword evidence="2" id="KW-0663">Pyridoxal phosphate</keyword>